<gene>
    <name evidence="1" type="ORF">TTAC_LOCUS5915</name>
</gene>
<accession>A0A0R3WYU0</accession>
<keyword evidence="2" id="KW-1185">Reference proteome</keyword>
<dbReference type="Proteomes" id="UP000274429">
    <property type="component" value="Unassembled WGS sequence"/>
</dbReference>
<sequence length="143" mass="14841">MQYDVGCVADDQRVYSGCIVNNECKNFSIAFDWNGRLLVNDNGELSSNSNVMIVPGRGVGKKDDVVIVVMPHFLQPPVATTVAPPLPFPPAIPVDGIHGGAIVGGAGEGSLFVPCKLNNSSICDLASSNSTISTKLPQKGGGS</sequence>
<dbReference type="EMBL" id="UYWX01009688">
    <property type="protein sequence ID" value="VDM27953.1"/>
    <property type="molecule type" value="Genomic_DNA"/>
</dbReference>
<organism evidence="3">
    <name type="scientific">Hydatigena taeniaeformis</name>
    <name type="common">Feline tapeworm</name>
    <name type="synonym">Taenia taeniaeformis</name>
    <dbReference type="NCBI Taxonomy" id="6205"/>
    <lineage>
        <taxon>Eukaryota</taxon>
        <taxon>Metazoa</taxon>
        <taxon>Spiralia</taxon>
        <taxon>Lophotrochozoa</taxon>
        <taxon>Platyhelminthes</taxon>
        <taxon>Cestoda</taxon>
        <taxon>Eucestoda</taxon>
        <taxon>Cyclophyllidea</taxon>
        <taxon>Taeniidae</taxon>
        <taxon>Hydatigera</taxon>
    </lineage>
</organism>
<dbReference type="AlphaFoldDB" id="A0A0R3WYU0"/>
<dbReference type="STRING" id="6205.A0A0R3WYU0"/>
<reference evidence="1 2" key="2">
    <citation type="submission" date="2018-11" db="EMBL/GenBank/DDBJ databases">
        <authorList>
            <consortium name="Pathogen Informatics"/>
        </authorList>
    </citation>
    <scope>NUCLEOTIDE SEQUENCE [LARGE SCALE GENOMIC DNA]</scope>
</reference>
<evidence type="ECO:0000313" key="1">
    <source>
        <dbReference type="EMBL" id="VDM27953.1"/>
    </source>
</evidence>
<name>A0A0R3WYU0_HYDTA</name>
<evidence type="ECO:0000313" key="2">
    <source>
        <dbReference type="Proteomes" id="UP000274429"/>
    </source>
</evidence>
<reference evidence="3" key="1">
    <citation type="submission" date="2017-02" db="UniProtKB">
        <authorList>
            <consortium name="WormBaseParasite"/>
        </authorList>
    </citation>
    <scope>IDENTIFICATION</scope>
</reference>
<proteinExistence type="predicted"/>
<protein>
    <submittedName>
        <fullName evidence="3">FHA domain-containing protein</fullName>
    </submittedName>
</protein>
<dbReference type="WBParaSite" id="TTAC_0000593001-mRNA-1">
    <property type="protein sequence ID" value="TTAC_0000593001-mRNA-1"/>
    <property type="gene ID" value="TTAC_0000593001"/>
</dbReference>
<evidence type="ECO:0000313" key="3">
    <source>
        <dbReference type="WBParaSite" id="TTAC_0000593001-mRNA-1"/>
    </source>
</evidence>